<dbReference type="InterPro" id="IPR026893">
    <property type="entry name" value="Tyr/Ser_Pase_IphP-type"/>
</dbReference>
<dbReference type="SUPFAM" id="SSF52799">
    <property type="entry name" value="(Phosphotyrosine protein) phosphatases II"/>
    <property type="match status" value="1"/>
</dbReference>
<dbReference type="PANTHER" id="PTHR31126:SF1">
    <property type="entry name" value="TYROSINE SPECIFIC PROTEIN PHOSPHATASES DOMAIN-CONTAINING PROTEIN"/>
    <property type="match status" value="1"/>
</dbReference>
<feature type="chain" id="PRO_5030760842" evidence="2">
    <location>
        <begin position="25"/>
        <end position="295"/>
    </location>
</feature>
<dbReference type="Proteomes" id="UP000548867">
    <property type="component" value="Unassembled WGS sequence"/>
</dbReference>
<dbReference type="EC" id="3.1.3.48" evidence="3"/>
<dbReference type="EMBL" id="JACIDX010000003">
    <property type="protein sequence ID" value="MBB3954037.1"/>
    <property type="molecule type" value="Genomic_DNA"/>
</dbReference>
<accession>A0A7W6CM74</accession>
<dbReference type="Pfam" id="PF13350">
    <property type="entry name" value="Y_phosphatase3"/>
    <property type="match status" value="1"/>
</dbReference>
<dbReference type="AlphaFoldDB" id="A0A7W6CM74"/>
<organism evidence="3 4">
    <name type="scientific">Novosphingobium sediminicola</name>
    <dbReference type="NCBI Taxonomy" id="563162"/>
    <lineage>
        <taxon>Bacteria</taxon>
        <taxon>Pseudomonadati</taxon>
        <taxon>Pseudomonadota</taxon>
        <taxon>Alphaproteobacteria</taxon>
        <taxon>Sphingomonadales</taxon>
        <taxon>Sphingomonadaceae</taxon>
        <taxon>Novosphingobium</taxon>
    </lineage>
</organism>
<proteinExistence type="inferred from homology"/>
<evidence type="ECO:0000256" key="1">
    <source>
        <dbReference type="ARBA" id="ARBA00009580"/>
    </source>
</evidence>
<reference evidence="3 4" key="1">
    <citation type="submission" date="2020-08" db="EMBL/GenBank/DDBJ databases">
        <title>Genomic Encyclopedia of Type Strains, Phase IV (KMG-IV): sequencing the most valuable type-strain genomes for metagenomic binning, comparative biology and taxonomic classification.</title>
        <authorList>
            <person name="Goeker M."/>
        </authorList>
    </citation>
    <scope>NUCLEOTIDE SEQUENCE [LARGE SCALE GENOMIC DNA]</scope>
    <source>
        <strain evidence="3 4">DSM 27057</strain>
    </source>
</reference>
<evidence type="ECO:0000256" key="2">
    <source>
        <dbReference type="SAM" id="SignalP"/>
    </source>
</evidence>
<dbReference type="RefSeq" id="WP_183623236.1">
    <property type="nucleotide sequence ID" value="NZ_JACIDX010000003.1"/>
</dbReference>
<dbReference type="InterPro" id="IPR029021">
    <property type="entry name" value="Prot-tyrosine_phosphatase-like"/>
</dbReference>
<dbReference type="PANTHER" id="PTHR31126">
    <property type="entry name" value="TYROSINE-PROTEIN PHOSPHATASE"/>
    <property type="match status" value="1"/>
</dbReference>
<evidence type="ECO:0000313" key="4">
    <source>
        <dbReference type="Proteomes" id="UP000548867"/>
    </source>
</evidence>
<comment type="caution">
    <text evidence="3">The sequence shown here is derived from an EMBL/GenBank/DDBJ whole genome shotgun (WGS) entry which is preliminary data.</text>
</comment>
<dbReference type="GO" id="GO:0004725">
    <property type="term" value="F:protein tyrosine phosphatase activity"/>
    <property type="evidence" value="ECO:0007669"/>
    <property type="project" value="UniProtKB-EC"/>
</dbReference>
<comment type="similarity">
    <text evidence="1">Belongs to the protein-tyrosine phosphatase family.</text>
</comment>
<protein>
    <submittedName>
        <fullName evidence="3">Protein-tyrosine phosphatase</fullName>
        <ecNumber evidence="3">3.1.3.48</ecNumber>
    </submittedName>
</protein>
<dbReference type="Gene3D" id="3.90.190.10">
    <property type="entry name" value="Protein tyrosine phosphatase superfamily"/>
    <property type="match status" value="1"/>
</dbReference>
<keyword evidence="2" id="KW-0732">Signal</keyword>
<keyword evidence="4" id="KW-1185">Reference proteome</keyword>
<gene>
    <name evidence="3" type="ORF">GGR38_000964</name>
</gene>
<sequence>MRHRASFALLGALALAFPSNPALQARPVEAAPVAAPAGIAPSRVVPLQGGRNFRDLGGYRTGDGRMVKWGLLYRSGSMTGLTADDYASLEKRGIRVVCDLRSTAERQAEPVNWPHAGTPRVLADDYGMDNGQFLPKGDPRQFTADQVRGAMASSYPRLLTQFNSQYRRMFGELLAGHAPLAFNCSAGKDRTGIGAALILTALGVPRETVISDYMLSNQTLDPAKLMGGKAMANSPFAALPPEALKLLVGVDRSYIEAAFAVIDAHQGGAMGYLRDELGLGAGEIQRLRGLYLTRR</sequence>
<evidence type="ECO:0000313" key="3">
    <source>
        <dbReference type="EMBL" id="MBB3954037.1"/>
    </source>
</evidence>
<name>A0A7W6CM74_9SPHN</name>
<feature type="signal peptide" evidence="2">
    <location>
        <begin position="1"/>
        <end position="24"/>
    </location>
</feature>
<keyword evidence="3" id="KW-0378">Hydrolase</keyword>